<gene>
    <name evidence="14" type="ORF">CM83_104990</name>
</gene>
<dbReference type="PANTHER" id="PTHR24027">
    <property type="entry name" value="CADHERIN-23"/>
    <property type="match status" value="1"/>
</dbReference>
<dbReference type="Pfam" id="PF00028">
    <property type="entry name" value="Cadherin"/>
    <property type="match status" value="1"/>
</dbReference>
<keyword evidence="3" id="KW-0812">Transmembrane</keyword>
<name>A0A0A9WBS0_LYGHE</name>
<organism evidence="14">
    <name type="scientific">Lygus hesperus</name>
    <name type="common">Western plant bug</name>
    <dbReference type="NCBI Taxonomy" id="30085"/>
    <lineage>
        <taxon>Eukaryota</taxon>
        <taxon>Metazoa</taxon>
        <taxon>Ecdysozoa</taxon>
        <taxon>Arthropoda</taxon>
        <taxon>Hexapoda</taxon>
        <taxon>Insecta</taxon>
        <taxon>Pterygota</taxon>
        <taxon>Neoptera</taxon>
        <taxon>Paraneoptera</taxon>
        <taxon>Hemiptera</taxon>
        <taxon>Heteroptera</taxon>
        <taxon>Panheteroptera</taxon>
        <taxon>Cimicomorpha</taxon>
        <taxon>Miridae</taxon>
        <taxon>Mirini</taxon>
        <taxon>Lygus</taxon>
    </lineage>
</organism>
<dbReference type="PROSITE" id="PS50268">
    <property type="entry name" value="CADHERIN_2"/>
    <property type="match status" value="1"/>
</dbReference>
<keyword evidence="7" id="KW-0130">Cell adhesion</keyword>
<keyword evidence="4" id="KW-0732">Signal</keyword>
<evidence type="ECO:0000256" key="4">
    <source>
        <dbReference type="ARBA" id="ARBA00022729"/>
    </source>
</evidence>
<evidence type="ECO:0000256" key="3">
    <source>
        <dbReference type="ARBA" id="ARBA00022692"/>
    </source>
</evidence>
<proteinExistence type="predicted"/>
<dbReference type="GO" id="GO:0016477">
    <property type="term" value="P:cell migration"/>
    <property type="evidence" value="ECO:0007669"/>
    <property type="project" value="TreeGrafter"/>
</dbReference>
<sequence>LDANDNPPVFKQKSWNISVPEDSPVGTFLLELETSDEDEKSEKQEFYILSGDKDCKFAINSQGKIFLVKTLDREETSQFIITVLVTDGKFTASTSIVIHVLDVNDEK</sequence>
<dbReference type="GO" id="GO:0008013">
    <property type="term" value="F:beta-catenin binding"/>
    <property type="evidence" value="ECO:0007669"/>
    <property type="project" value="TreeGrafter"/>
</dbReference>
<dbReference type="SMART" id="SM00112">
    <property type="entry name" value="CA"/>
    <property type="match status" value="1"/>
</dbReference>
<dbReference type="EMBL" id="GBHO01038758">
    <property type="protein sequence ID" value="JAG04846.1"/>
    <property type="molecule type" value="Transcribed_RNA"/>
</dbReference>
<evidence type="ECO:0000256" key="12">
    <source>
        <dbReference type="PROSITE-ProRule" id="PRU00043"/>
    </source>
</evidence>
<keyword evidence="9" id="KW-0472">Membrane</keyword>
<feature type="non-terminal residue" evidence="14">
    <location>
        <position position="1"/>
    </location>
</feature>
<evidence type="ECO:0000259" key="13">
    <source>
        <dbReference type="PROSITE" id="PS50268"/>
    </source>
</evidence>
<dbReference type="InterPro" id="IPR015919">
    <property type="entry name" value="Cadherin-like_sf"/>
</dbReference>
<reference evidence="14" key="1">
    <citation type="journal article" date="2014" name="PLoS ONE">
        <title>Transcriptome-Based Identification of ABC Transporters in the Western Tarnished Plant Bug Lygus hesperus.</title>
        <authorList>
            <person name="Hull J.J."/>
            <person name="Chaney K."/>
            <person name="Geib S.M."/>
            <person name="Fabrick J.A."/>
            <person name="Brent C.S."/>
            <person name="Walsh D."/>
            <person name="Lavine L.C."/>
        </authorList>
    </citation>
    <scope>NUCLEOTIDE SEQUENCE</scope>
</reference>
<reference evidence="14" key="2">
    <citation type="submission" date="2014-07" db="EMBL/GenBank/DDBJ databases">
        <authorList>
            <person name="Hull J."/>
        </authorList>
    </citation>
    <scope>NUCLEOTIDE SEQUENCE</scope>
</reference>
<evidence type="ECO:0000256" key="7">
    <source>
        <dbReference type="ARBA" id="ARBA00022889"/>
    </source>
</evidence>
<keyword evidence="10" id="KW-1015">Disulfide bond</keyword>
<dbReference type="CDD" id="cd11304">
    <property type="entry name" value="Cadherin_repeat"/>
    <property type="match status" value="1"/>
</dbReference>
<keyword evidence="6 12" id="KW-0106">Calcium</keyword>
<evidence type="ECO:0000256" key="9">
    <source>
        <dbReference type="ARBA" id="ARBA00023136"/>
    </source>
</evidence>
<evidence type="ECO:0000256" key="10">
    <source>
        <dbReference type="ARBA" id="ARBA00023157"/>
    </source>
</evidence>
<dbReference type="SUPFAM" id="SSF49313">
    <property type="entry name" value="Cadherin-like"/>
    <property type="match status" value="1"/>
</dbReference>
<dbReference type="PANTHER" id="PTHR24027:SF438">
    <property type="entry name" value="CADHERIN 23"/>
    <property type="match status" value="1"/>
</dbReference>
<evidence type="ECO:0000256" key="5">
    <source>
        <dbReference type="ARBA" id="ARBA00022737"/>
    </source>
</evidence>
<keyword evidence="2" id="KW-0245">EGF-like domain</keyword>
<evidence type="ECO:0000256" key="2">
    <source>
        <dbReference type="ARBA" id="ARBA00022536"/>
    </source>
</evidence>
<evidence type="ECO:0000256" key="11">
    <source>
        <dbReference type="ARBA" id="ARBA00023180"/>
    </source>
</evidence>
<evidence type="ECO:0000256" key="1">
    <source>
        <dbReference type="ARBA" id="ARBA00004167"/>
    </source>
</evidence>
<dbReference type="GO" id="GO:0007156">
    <property type="term" value="P:homophilic cell adhesion via plasma membrane adhesion molecules"/>
    <property type="evidence" value="ECO:0007669"/>
    <property type="project" value="InterPro"/>
</dbReference>
<evidence type="ECO:0000313" key="14">
    <source>
        <dbReference type="EMBL" id="JAG04846.1"/>
    </source>
</evidence>
<dbReference type="GO" id="GO:0005509">
    <property type="term" value="F:calcium ion binding"/>
    <property type="evidence" value="ECO:0007669"/>
    <property type="project" value="UniProtKB-UniRule"/>
</dbReference>
<keyword evidence="8" id="KW-1133">Transmembrane helix</keyword>
<dbReference type="InterPro" id="IPR002126">
    <property type="entry name" value="Cadherin-like_dom"/>
</dbReference>
<dbReference type="InterPro" id="IPR039808">
    <property type="entry name" value="Cadherin"/>
</dbReference>
<comment type="subcellular location">
    <subcellularLocation>
        <location evidence="1">Membrane</location>
        <topology evidence="1">Single-pass membrane protein</topology>
    </subcellularLocation>
</comment>
<evidence type="ECO:0000256" key="6">
    <source>
        <dbReference type="ARBA" id="ARBA00022837"/>
    </source>
</evidence>
<dbReference type="AlphaFoldDB" id="A0A0A9WBS0"/>
<evidence type="ECO:0000256" key="8">
    <source>
        <dbReference type="ARBA" id="ARBA00022989"/>
    </source>
</evidence>
<dbReference type="PRINTS" id="PR00205">
    <property type="entry name" value="CADHERIN"/>
</dbReference>
<keyword evidence="5" id="KW-0677">Repeat</keyword>
<dbReference type="FunFam" id="2.60.40.60:FF:000024">
    <property type="entry name" value="FAT atypical cadherin 3"/>
    <property type="match status" value="1"/>
</dbReference>
<accession>A0A0A9WBS0</accession>
<keyword evidence="11" id="KW-0325">Glycoprotein</keyword>
<dbReference type="GO" id="GO:0045296">
    <property type="term" value="F:cadherin binding"/>
    <property type="evidence" value="ECO:0007669"/>
    <property type="project" value="TreeGrafter"/>
</dbReference>
<protein>
    <recommendedName>
        <fullName evidence="13">Cadherin domain-containing protein</fullName>
    </recommendedName>
</protein>
<dbReference type="Gene3D" id="2.60.40.60">
    <property type="entry name" value="Cadherins"/>
    <property type="match status" value="1"/>
</dbReference>
<feature type="non-terminal residue" evidence="14">
    <location>
        <position position="107"/>
    </location>
</feature>
<feature type="domain" description="Cadherin" evidence="13">
    <location>
        <begin position="11"/>
        <end position="106"/>
    </location>
</feature>
<dbReference type="GO" id="GO:0016342">
    <property type="term" value="C:catenin complex"/>
    <property type="evidence" value="ECO:0007669"/>
    <property type="project" value="TreeGrafter"/>
</dbReference>